<dbReference type="AlphaFoldDB" id="A0A818Q1F2"/>
<name>A0A818Q1F2_9BILA</name>
<dbReference type="EMBL" id="CAJOAZ010000379">
    <property type="protein sequence ID" value="CAF3632607.1"/>
    <property type="molecule type" value="Genomic_DNA"/>
</dbReference>
<evidence type="ECO:0000313" key="1">
    <source>
        <dbReference type="EMBL" id="CAF1049094.1"/>
    </source>
</evidence>
<evidence type="ECO:0008006" key="4">
    <source>
        <dbReference type="Google" id="ProtNLM"/>
    </source>
</evidence>
<evidence type="ECO:0000313" key="3">
    <source>
        <dbReference type="Proteomes" id="UP000663844"/>
    </source>
</evidence>
<reference evidence="2" key="1">
    <citation type="submission" date="2021-02" db="EMBL/GenBank/DDBJ databases">
        <authorList>
            <person name="Nowell W R."/>
        </authorList>
    </citation>
    <scope>NUCLEOTIDE SEQUENCE</scope>
</reference>
<protein>
    <recommendedName>
        <fullName evidence="4">F-box domain-containing protein</fullName>
    </recommendedName>
</protein>
<accession>A0A818Q1F2</accession>
<sequence>MVSYFDDLADLSLIKIFSYLSCVDVVLAFSNINTRLTTLLTERHFYSHVNLSSVRYHRFQSALSLFRLNEIESLVIDYSSSPLQLKRWPHLPYLRTLVVKGVREWIDVSIS</sequence>
<evidence type="ECO:0000313" key="2">
    <source>
        <dbReference type="EMBL" id="CAF3632607.1"/>
    </source>
</evidence>
<dbReference type="Proteomes" id="UP000663844">
    <property type="component" value="Unassembled WGS sequence"/>
</dbReference>
<dbReference type="EMBL" id="CAJNOG010000182">
    <property type="protein sequence ID" value="CAF1049094.1"/>
    <property type="molecule type" value="Genomic_DNA"/>
</dbReference>
<gene>
    <name evidence="1" type="ORF">JYZ213_LOCUS18575</name>
    <name evidence="2" type="ORF">OXD698_LOCUS8025</name>
</gene>
<dbReference type="Proteomes" id="UP000663845">
    <property type="component" value="Unassembled WGS sequence"/>
</dbReference>
<organism evidence="2 3">
    <name type="scientific">Adineta steineri</name>
    <dbReference type="NCBI Taxonomy" id="433720"/>
    <lineage>
        <taxon>Eukaryota</taxon>
        <taxon>Metazoa</taxon>
        <taxon>Spiralia</taxon>
        <taxon>Gnathifera</taxon>
        <taxon>Rotifera</taxon>
        <taxon>Eurotatoria</taxon>
        <taxon>Bdelloidea</taxon>
        <taxon>Adinetida</taxon>
        <taxon>Adinetidae</taxon>
        <taxon>Adineta</taxon>
    </lineage>
</organism>
<comment type="caution">
    <text evidence="2">The sequence shown here is derived from an EMBL/GenBank/DDBJ whole genome shotgun (WGS) entry which is preliminary data.</text>
</comment>
<proteinExistence type="predicted"/>